<dbReference type="GO" id="GO:0005886">
    <property type="term" value="C:plasma membrane"/>
    <property type="evidence" value="ECO:0007669"/>
    <property type="project" value="UniProtKB-SubCell"/>
</dbReference>
<evidence type="ECO:0000256" key="9">
    <source>
        <dbReference type="ARBA" id="ARBA00023303"/>
    </source>
</evidence>
<comment type="caution">
    <text evidence="11">The sequence shown here is derived from an EMBL/GenBank/DDBJ whole genome shotgun (WGS) entry which is preliminary data.</text>
</comment>
<evidence type="ECO:0000256" key="3">
    <source>
        <dbReference type="ARBA" id="ARBA00022448"/>
    </source>
</evidence>
<proteinExistence type="inferred from homology"/>
<dbReference type="InterPro" id="IPR001185">
    <property type="entry name" value="MS_channel"/>
</dbReference>
<keyword evidence="5 10" id="KW-0812">Transmembrane</keyword>
<evidence type="ECO:0000256" key="5">
    <source>
        <dbReference type="ARBA" id="ARBA00022692"/>
    </source>
</evidence>
<keyword evidence="4 10" id="KW-1003">Cell membrane</keyword>
<dbReference type="PRINTS" id="PR01264">
    <property type="entry name" value="MECHCHANNEL"/>
</dbReference>
<dbReference type="EMBL" id="LYXE01000059">
    <property type="protein sequence ID" value="PDW00066.1"/>
    <property type="molecule type" value="Genomic_DNA"/>
</dbReference>
<feature type="transmembrane region" description="Helical" evidence="10">
    <location>
        <begin position="12"/>
        <end position="39"/>
    </location>
</feature>
<dbReference type="OrthoDB" id="9810350at2"/>
<dbReference type="SUPFAM" id="SSF81330">
    <property type="entry name" value="Gated mechanosensitive channel"/>
    <property type="match status" value="1"/>
</dbReference>
<dbReference type="InterPro" id="IPR019823">
    <property type="entry name" value="Mechanosensitive_channel_CS"/>
</dbReference>
<evidence type="ECO:0000256" key="1">
    <source>
        <dbReference type="ARBA" id="ARBA00004651"/>
    </source>
</evidence>
<keyword evidence="8 10" id="KW-0472">Membrane</keyword>
<protein>
    <recommendedName>
        <fullName evidence="10">Large-conductance mechanosensitive channel</fullName>
    </recommendedName>
</protein>
<dbReference type="PANTHER" id="PTHR30266">
    <property type="entry name" value="MECHANOSENSITIVE CHANNEL MSCL"/>
    <property type="match status" value="1"/>
</dbReference>
<dbReference type="GO" id="GO:0008381">
    <property type="term" value="F:mechanosensitive monoatomic ion channel activity"/>
    <property type="evidence" value="ECO:0007669"/>
    <property type="project" value="UniProtKB-UniRule"/>
</dbReference>
<dbReference type="InterPro" id="IPR037673">
    <property type="entry name" value="MSC/AndL"/>
</dbReference>
<name>A0A2H3KPH4_9CHLR</name>
<evidence type="ECO:0000256" key="10">
    <source>
        <dbReference type="HAMAP-Rule" id="MF_00115"/>
    </source>
</evidence>
<evidence type="ECO:0000313" key="12">
    <source>
        <dbReference type="Proteomes" id="UP000220922"/>
    </source>
</evidence>
<keyword evidence="3 10" id="KW-0813">Transport</keyword>
<reference evidence="11 12" key="1">
    <citation type="submission" date="2016-05" db="EMBL/GenBank/DDBJ databases">
        <authorList>
            <person name="Lavstsen T."/>
            <person name="Jespersen J.S."/>
        </authorList>
    </citation>
    <scope>NUCLEOTIDE SEQUENCE [LARGE SCALE GENOMIC DNA]</scope>
    <source>
        <strain evidence="11 12">B7-9</strain>
    </source>
</reference>
<comment type="subcellular location">
    <subcellularLocation>
        <location evidence="1 10">Cell membrane</location>
        <topology evidence="1 10">Multi-pass membrane protein</topology>
    </subcellularLocation>
</comment>
<comment type="function">
    <text evidence="10">Channel that opens in response to stretch forces in the membrane lipid bilayer. May participate in the regulation of osmotic pressure changes within the cell.</text>
</comment>
<dbReference type="Proteomes" id="UP000220922">
    <property type="component" value="Unassembled WGS sequence"/>
</dbReference>
<comment type="similarity">
    <text evidence="2 10">Belongs to the MscL family.</text>
</comment>
<feature type="transmembrane region" description="Helical" evidence="10">
    <location>
        <begin position="59"/>
        <end position="85"/>
    </location>
</feature>
<dbReference type="HAMAP" id="MF_00115">
    <property type="entry name" value="MscL"/>
    <property type="match status" value="1"/>
</dbReference>
<dbReference type="RefSeq" id="WP_097651262.1">
    <property type="nucleotide sequence ID" value="NZ_LYXE01000059.1"/>
</dbReference>
<keyword evidence="7 10" id="KW-0406">Ion transport</keyword>
<dbReference type="NCBIfam" id="TIGR00220">
    <property type="entry name" value="mscL"/>
    <property type="match status" value="1"/>
</dbReference>
<evidence type="ECO:0000256" key="2">
    <source>
        <dbReference type="ARBA" id="ARBA00007254"/>
    </source>
</evidence>
<evidence type="ECO:0000256" key="7">
    <source>
        <dbReference type="ARBA" id="ARBA00023065"/>
    </source>
</evidence>
<sequence>MWQGFRNFLLRGNVVDLAVAVIIGAAFNSVVDGFIVAFVDPLLAIILGSAGDDLALIQFGVFPVGVFLSAVVTFILKAAVIYFVIVRPFSALAARAAAAPPPPAPTPADVVLLTEIRDLQKQQLEALKR</sequence>
<accession>A0A2H3KPH4</accession>
<keyword evidence="12" id="KW-1185">Reference proteome</keyword>
<comment type="subunit">
    <text evidence="10">Homopentamer.</text>
</comment>
<dbReference type="PROSITE" id="PS01327">
    <property type="entry name" value="MSCL"/>
    <property type="match status" value="1"/>
</dbReference>
<evidence type="ECO:0000313" key="11">
    <source>
        <dbReference type="EMBL" id="PDW00066.1"/>
    </source>
</evidence>
<organism evidence="11 12">
    <name type="scientific">Candidatus Chloroploca asiatica</name>
    <dbReference type="NCBI Taxonomy" id="1506545"/>
    <lineage>
        <taxon>Bacteria</taxon>
        <taxon>Bacillati</taxon>
        <taxon>Chloroflexota</taxon>
        <taxon>Chloroflexia</taxon>
        <taxon>Chloroflexales</taxon>
        <taxon>Chloroflexineae</taxon>
        <taxon>Oscillochloridaceae</taxon>
        <taxon>Candidatus Chloroploca</taxon>
    </lineage>
</organism>
<dbReference type="InterPro" id="IPR036019">
    <property type="entry name" value="MscL_channel"/>
</dbReference>
<evidence type="ECO:0000256" key="8">
    <source>
        <dbReference type="ARBA" id="ARBA00023136"/>
    </source>
</evidence>
<evidence type="ECO:0000256" key="4">
    <source>
        <dbReference type="ARBA" id="ARBA00022475"/>
    </source>
</evidence>
<dbReference type="Pfam" id="PF01741">
    <property type="entry name" value="MscL"/>
    <property type="match status" value="1"/>
</dbReference>
<gene>
    <name evidence="10" type="primary">mscL</name>
    <name evidence="11" type="ORF">A9Q02_10680</name>
</gene>
<dbReference type="PANTHER" id="PTHR30266:SF2">
    <property type="entry name" value="LARGE-CONDUCTANCE MECHANOSENSITIVE CHANNEL"/>
    <property type="match status" value="1"/>
</dbReference>
<dbReference type="Gene3D" id="1.10.1200.120">
    <property type="entry name" value="Large-conductance mechanosensitive channel, MscL, domain 1"/>
    <property type="match status" value="1"/>
</dbReference>
<evidence type="ECO:0000256" key="6">
    <source>
        <dbReference type="ARBA" id="ARBA00022989"/>
    </source>
</evidence>
<dbReference type="AlphaFoldDB" id="A0A2H3KPH4"/>
<keyword evidence="6 10" id="KW-1133">Transmembrane helix</keyword>
<keyword evidence="9 10" id="KW-0407">Ion channel</keyword>